<organism evidence="1">
    <name type="scientific">marine metagenome</name>
    <dbReference type="NCBI Taxonomy" id="408172"/>
    <lineage>
        <taxon>unclassified sequences</taxon>
        <taxon>metagenomes</taxon>
        <taxon>ecological metagenomes</taxon>
    </lineage>
</organism>
<protein>
    <submittedName>
        <fullName evidence="1">Uncharacterized protein</fullName>
    </submittedName>
</protein>
<reference evidence="1" key="1">
    <citation type="submission" date="2018-05" db="EMBL/GenBank/DDBJ databases">
        <authorList>
            <person name="Lanie J.A."/>
            <person name="Ng W.-L."/>
            <person name="Kazmierczak K.M."/>
            <person name="Andrzejewski T.M."/>
            <person name="Davidsen T.M."/>
            <person name="Wayne K.J."/>
            <person name="Tettelin H."/>
            <person name="Glass J.I."/>
            <person name="Rusch D."/>
            <person name="Podicherti R."/>
            <person name="Tsui H.-C.T."/>
            <person name="Winkler M.E."/>
        </authorList>
    </citation>
    <scope>NUCLEOTIDE SEQUENCE</scope>
</reference>
<sequence length="90" mass="10057">MPENFDACTSCGEQIIKGDICLRSSQDMEQIVVVRRNHGVEKKIPLNPKVCSKCGAVSFFVNNPDTLKINTSDKPVDPDFKEKPILESDF</sequence>
<proteinExistence type="predicted"/>
<dbReference type="EMBL" id="UINC01009531">
    <property type="protein sequence ID" value="SVA42724.1"/>
    <property type="molecule type" value="Genomic_DNA"/>
</dbReference>
<evidence type="ECO:0000313" key="1">
    <source>
        <dbReference type="EMBL" id="SVA42724.1"/>
    </source>
</evidence>
<gene>
    <name evidence="1" type="ORF">METZ01_LOCUS95578</name>
</gene>
<accession>A0A381VR67</accession>
<name>A0A381VR67_9ZZZZ</name>
<dbReference type="AlphaFoldDB" id="A0A381VR67"/>